<comment type="caution">
    <text evidence="1">The sequence shown here is derived from an EMBL/GenBank/DDBJ whole genome shotgun (WGS) entry which is preliminary data.</text>
</comment>
<dbReference type="EMBL" id="PKMF04000064">
    <property type="protein sequence ID" value="KAK7853586.1"/>
    <property type="molecule type" value="Genomic_DNA"/>
</dbReference>
<protein>
    <submittedName>
        <fullName evidence="1">Uncharacterized protein</fullName>
    </submittedName>
</protein>
<sequence>MQISMSSYGFSIARSSKRVNQVLAINKSPFERDLTQVIGSNVLRLTSFKGAVQLLPEFIHVKFQRTRGDISMSRCSNARIFQAFKKIRVIWRK</sequence>
<accession>A0AAW0LRJ3</accession>
<dbReference type="AlphaFoldDB" id="A0AAW0LRJ3"/>
<name>A0AAW0LRJ3_QUESU</name>
<reference evidence="1 2" key="1">
    <citation type="journal article" date="2018" name="Sci. Data">
        <title>The draft genome sequence of cork oak.</title>
        <authorList>
            <person name="Ramos A.M."/>
            <person name="Usie A."/>
            <person name="Barbosa P."/>
            <person name="Barros P.M."/>
            <person name="Capote T."/>
            <person name="Chaves I."/>
            <person name="Simoes F."/>
            <person name="Abreu I."/>
            <person name="Carrasquinho I."/>
            <person name="Faro C."/>
            <person name="Guimaraes J.B."/>
            <person name="Mendonca D."/>
            <person name="Nobrega F."/>
            <person name="Rodrigues L."/>
            <person name="Saibo N.J.M."/>
            <person name="Varela M.C."/>
            <person name="Egas C."/>
            <person name="Matos J."/>
            <person name="Miguel C.M."/>
            <person name="Oliveira M.M."/>
            <person name="Ricardo C.P."/>
            <person name="Goncalves S."/>
        </authorList>
    </citation>
    <scope>NUCLEOTIDE SEQUENCE [LARGE SCALE GENOMIC DNA]</scope>
    <source>
        <strain evidence="2">cv. HL8</strain>
    </source>
</reference>
<gene>
    <name evidence="1" type="ORF">CFP56_035543</name>
</gene>
<organism evidence="1 2">
    <name type="scientific">Quercus suber</name>
    <name type="common">Cork oak</name>
    <dbReference type="NCBI Taxonomy" id="58331"/>
    <lineage>
        <taxon>Eukaryota</taxon>
        <taxon>Viridiplantae</taxon>
        <taxon>Streptophyta</taxon>
        <taxon>Embryophyta</taxon>
        <taxon>Tracheophyta</taxon>
        <taxon>Spermatophyta</taxon>
        <taxon>Magnoliopsida</taxon>
        <taxon>eudicotyledons</taxon>
        <taxon>Gunneridae</taxon>
        <taxon>Pentapetalae</taxon>
        <taxon>rosids</taxon>
        <taxon>fabids</taxon>
        <taxon>Fagales</taxon>
        <taxon>Fagaceae</taxon>
        <taxon>Quercus</taxon>
    </lineage>
</organism>
<evidence type="ECO:0000313" key="1">
    <source>
        <dbReference type="EMBL" id="KAK7853586.1"/>
    </source>
</evidence>
<keyword evidence="2" id="KW-1185">Reference proteome</keyword>
<evidence type="ECO:0000313" key="2">
    <source>
        <dbReference type="Proteomes" id="UP000237347"/>
    </source>
</evidence>
<dbReference type="Proteomes" id="UP000237347">
    <property type="component" value="Unassembled WGS sequence"/>
</dbReference>
<proteinExistence type="predicted"/>